<proteinExistence type="predicted"/>
<dbReference type="EMBL" id="JAFHAP010000004">
    <property type="protein sequence ID" value="MBN2908716.1"/>
    <property type="molecule type" value="Genomic_DNA"/>
</dbReference>
<dbReference type="Proteomes" id="UP001177120">
    <property type="component" value="Unassembled WGS sequence"/>
</dbReference>
<gene>
    <name evidence="1" type="ORF">JQC72_04170</name>
</gene>
<comment type="caution">
    <text evidence="1">The sequence shown here is derived from an EMBL/GenBank/DDBJ whole genome shotgun (WGS) entry which is preliminary data.</text>
</comment>
<sequence length="108" mass="12484">MKTTTLYERFATQLKSSPLLTDVRLRTFAGVHFLYLHPADDRHSHELDGLLEQTAYELVKGTEWSFNCQFVRSSGGTRVYRLQFRVPDVKSFCCGNQCPQCVLLRPKQ</sequence>
<dbReference type="RefSeq" id="WP_205493069.1">
    <property type="nucleotide sequence ID" value="NZ_JAFHAP010000004.1"/>
</dbReference>
<name>A0ABS2WGT7_9BACL</name>
<keyword evidence="2" id="KW-1185">Reference proteome</keyword>
<reference evidence="1" key="1">
    <citation type="journal article" date="2024" name="Int. J. Syst. Evol. Microbiol.">
        <title>Polycladomyces zharkentensis sp. nov., a novel thermophilic cellulose- and starch-degrading member of the Bacillota from a geothermal aquifer in Kazakhstan.</title>
        <authorList>
            <person name="Mashzhan A."/>
            <person name="Kistaubayeva A."/>
            <person name="Javier-Lopez R."/>
            <person name="Bissenova U."/>
            <person name="Bissenbay A."/>
            <person name="Birkeland N.K."/>
        </authorList>
    </citation>
    <scope>NUCLEOTIDE SEQUENCE</scope>
    <source>
        <strain evidence="1">ZKZ2T</strain>
    </source>
</reference>
<evidence type="ECO:0000313" key="1">
    <source>
        <dbReference type="EMBL" id="MBN2908716.1"/>
    </source>
</evidence>
<evidence type="ECO:0000313" key="2">
    <source>
        <dbReference type="Proteomes" id="UP001177120"/>
    </source>
</evidence>
<protein>
    <submittedName>
        <fullName evidence="1">Uncharacterized protein</fullName>
    </submittedName>
</protein>
<accession>A0ABS2WGT7</accession>
<organism evidence="1 2">
    <name type="scientific">Polycladomyces zharkentensis</name>
    <dbReference type="NCBI Taxonomy" id="2807616"/>
    <lineage>
        <taxon>Bacteria</taxon>
        <taxon>Bacillati</taxon>
        <taxon>Bacillota</taxon>
        <taxon>Bacilli</taxon>
        <taxon>Bacillales</taxon>
        <taxon>Thermoactinomycetaceae</taxon>
        <taxon>Polycladomyces</taxon>
    </lineage>
</organism>